<evidence type="ECO:0000259" key="4">
    <source>
        <dbReference type="PROSITE" id="PS00624"/>
    </source>
</evidence>
<dbReference type="Gene3D" id="3.30.560.10">
    <property type="entry name" value="Glucose Oxidase, domain 3"/>
    <property type="match status" value="1"/>
</dbReference>
<dbReference type="PANTHER" id="PTHR11552:SF123">
    <property type="entry name" value="GMC OXIDOREDUCTASE (AFU_ORTHOLOGUE AFUA_2G01770)-RELATED"/>
    <property type="match status" value="1"/>
</dbReference>
<dbReference type="OrthoDB" id="269227at2759"/>
<gene>
    <name evidence="5" type="ORF">N0V93_001136</name>
</gene>
<comment type="caution">
    <text evidence="5">The sequence shown here is derived from an EMBL/GenBank/DDBJ whole genome shotgun (WGS) entry which is preliminary data.</text>
</comment>
<dbReference type="Gene3D" id="3.50.50.60">
    <property type="entry name" value="FAD/NAD(P)-binding domain"/>
    <property type="match status" value="1"/>
</dbReference>
<evidence type="ECO:0000256" key="1">
    <source>
        <dbReference type="ARBA" id="ARBA00010790"/>
    </source>
</evidence>
<keyword evidence="6" id="KW-1185">Reference proteome</keyword>
<dbReference type="InterPro" id="IPR000172">
    <property type="entry name" value="GMC_OxRdtase_N"/>
</dbReference>
<dbReference type="PROSITE" id="PS00623">
    <property type="entry name" value="GMC_OXRED_1"/>
    <property type="match status" value="1"/>
</dbReference>
<sequence>MAGLVADYIFVGGGLTGCVVASRLRQSAIEPDVVLLEAGPDTDNPAATGFLSGLSLLGSDIDYTYQSQPVQSTHGRRHTLNAGKCLGGGSILNYGGWLPADAADYDEWADTVQDPRWSYKGLSPWLRKAEEMMHVVSIEAAEGGQRKYRLRDAVKEAWTELSVTPNQSRERGAIGGLAEMRENSRDGMRQPSQMVYSLDGVKVLTNAMVQRIIFSENKACGVALNDHMKISARKEVIICAGAYRTPQLLMLSGIGPSAELTRYGIPIVYDSQYAEKTKSLRSYHSLRASRNPRDPGGWHAYRNFDNAASPLFSRNGVSFLGKCRCEWKPSYLPGLFFDPTGS</sequence>
<evidence type="ECO:0000313" key="5">
    <source>
        <dbReference type="EMBL" id="KAJ4396914.1"/>
    </source>
</evidence>
<evidence type="ECO:0000259" key="3">
    <source>
        <dbReference type="PROSITE" id="PS00623"/>
    </source>
</evidence>
<proteinExistence type="inferred from homology"/>
<dbReference type="Pfam" id="PF00732">
    <property type="entry name" value="GMC_oxred_N"/>
    <property type="match status" value="1"/>
</dbReference>
<dbReference type="GO" id="GO:0050660">
    <property type="term" value="F:flavin adenine dinucleotide binding"/>
    <property type="evidence" value="ECO:0007669"/>
    <property type="project" value="InterPro"/>
</dbReference>
<keyword evidence="2" id="KW-0274">FAD</keyword>
<reference evidence="5" key="1">
    <citation type="submission" date="2022-10" db="EMBL/GenBank/DDBJ databases">
        <title>Tapping the CABI collections for fungal endophytes: first genome assemblies for Collariella, Neodidymelliopsis, Ascochyta clinopodiicola, Didymella pomorum, Didymosphaeria variabile, Neocosmospora piperis and Neocucurbitaria cava.</title>
        <authorList>
            <person name="Hill R."/>
        </authorList>
    </citation>
    <scope>NUCLEOTIDE SEQUENCE</scope>
    <source>
        <strain evidence="5">IMI 355082</strain>
    </source>
</reference>
<dbReference type="SUPFAM" id="SSF51905">
    <property type="entry name" value="FAD/NAD(P)-binding domain"/>
    <property type="match status" value="1"/>
</dbReference>
<dbReference type="InterPro" id="IPR012132">
    <property type="entry name" value="GMC_OxRdtase"/>
</dbReference>
<evidence type="ECO:0000256" key="2">
    <source>
        <dbReference type="RuleBase" id="RU003968"/>
    </source>
</evidence>
<dbReference type="GO" id="GO:0016614">
    <property type="term" value="F:oxidoreductase activity, acting on CH-OH group of donors"/>
    <property type="evidence" value="ECO:0007669"/>
    <property type="project" value="InterPro"/>
</dbReference>
<feature type="domain" description="Glucose-methanol-choline oxidoreductase N-terminal" evidence="4">
    <location>
        <begin position="241"/>
        <end position="255"/>
    </location>
</feature>
<protein>
    <recommendedName>
        <fullName evidence="3 4">Glucose-methanol-choline oxidoreductase N-terminal domain-containing protein</fullName>
    </recommendedName>
</protein>
<dbReference type="AlphaFoldDB" id="A0A9W8Z505"/>
<dbReference type="EMBL" id="JAPEVB010000001">
    <property type="protein sequence ID" value="KAJ4396914.1"/>
    <property type="molecule type" value="Genomic_DNA"/>
</dbReference>
<dbReference type="PANTHER" id="PTHR11552">
    <property type="entry name" value="GLUCOSE-METHANOL-CHOLINE GMC OXIDOREDUCTASE"/>
    <property type="match status" value="1"/>
</dbReference>
<evidence type="ECO:0000313" key="6">
    <source>
        <dbReference type="Proteomes" id="UP001140453"/>
    </source>
</evidence>
<name>A0A9W8Z505_9PEZI</name>
<dbReference type="Proteomes" id="UP001140453">
    <property type="component" value="Unassembled WGS sequence"/>
</dbReference>
<feature type="domain" description="Glucose-methanol-choline oxidoreductase N-terminal" evidence="3">
    <location>
        <begin position="83"/>
        <end position="106"/>
    </location>
</feature>
<dbReference type="InterPro" id="IPR036188">
    <property type="entry name" value="FAD/NAD-bd_sf"/>
</dbReference>
<keyword evidence="2" id="KW-0285">Flavoprotein</keyword>
<accession>A0A9W8Z505</accession>
<dbReference type="PROSITE" id="PS00624">
    <property type="entry name" value="GMC_OXRED_2"/>
    <property type="match status" value="1"/>
</dbReference>
<comment type="similarity">
    <text evidence="1 2">Belongs to the GMC oxidoreductase family.</text>
</comment>
<organism evidence="5 6">
    <name type="scientific">Gnomoniopsis smithogilvyi</name>
    <dbReference type="NCBI Taxonomy" id="1191159"/>
    <lineage>
        <taxon>Eukaryota</taxon>
        <taxon>Fungi</taxon>
        <taxon>Dikarya</taxon>
        <taxon>Ascomycota</taxon>
        <taxon>Pezizomycotina</taxon>
        <taxon>Sordariomycetes</taxon>
        <taxon>Sordariomycetidae</taxon>
        <taxon>Diaporthales</taxon>
        <taxon>Gnomoniaceae</taxon>
        <taxon>Gnomoniopsis</taxon>
    </lineage>
</organism>